<gene>
    <name evidence="1" type="ORF">MNBD_ALPHA02-1341</name>
</gene>
<dbReference type="EMBL" id="UOED01000106">
    <property type="protein sequence ID" value="VAV96018.1"/>
    <property type="molecule type" value="Genomic_DNA"/>
</dbReference>
<dbReference type="PROSITE" id="PS51257">
    <property type="entry name" value="PROKAR_LIPOPROTEIN"/>
    <property type="match status" value="1"/>
</dbReference>
<name>A0A3B0S6J9_9ZZZZ</name>
<protein>
    <recommendedName>
        <fullName evidence="2">Lipoprotein</fullName>
    </recommendedName>
</protein>
<evidence type="ECO:0000313" key="1">
    <source>
        <dbReference type="EMBL" id="VAV96018.1"/>
    </source>
</evidence>
<sequence length="202" mass="22580">MRVLFILTLIMALSACAGSPATRLLKEHHNDVVERDDFGICKGYGCRYYLKTGLDEAEWQQIVDVFARAPEDAAAERALIKQAIGLFEQFVGPKTGTDTDDPGAQIINFSTRDQMDCIDEAFNSTTYLFILREAGLIRLHTLGKPLHRGNYISRWPHNTATIHETGGDKAQYVVDSWFHANGVPPEIVPAELWSSGWSPDKK</sequence>
<evidence type="ECO:0008006" key="2">
    <source>
        <dbReference type="Google" id="ProtNLM"/>
    </source>
</evidence>
<accession>A0A3B0S6J9</accession>
<reference evidence="1" key="1">
    <citation type="submission" date="2018-06" db="EMBL/GenBank/DDBJ databases">
        <authorList>
            <person name="Zhirakovskaya E."/>
        </authorList>
    </citation>
    <scope>NUCLEOTIDE SEQUENCE</scope>
</reference>
<proteinExistence type="predicted"/>
<organism evidence="1">
    <name type="scientific">hydrothermal vent metagenome</name>
    <dbReference type="NCBI Taxonomy" id="652676"/>
    <lineage>
        <taxon>unclassified sequences</taxon>
        <taxon>metagenomes</taxon>
        <taxon>ecological metagenomes</taxon>
    </lineage>
</organism>
<dbReference type="AlphaFoldDB" id="A0A3B0S6J9"/>